<dbReference type="EMBL" id="MN740812">
    <property type="protein sequence ID" value="QHU12995.1"/>
    <property type="molecule type" value="Genomic_DNA"/>
</dbReference>
<protein>
    <submittedName>
        <fullName evidence="2">Uncharacterized protein</fullName>
    </submittedName>
</protein>
<evidence type="ECO:0000313" key="2">
    <source>
        <dbReference type="EMBL" id="QHU12995.1"/>
    </source>
</evidence>
<keyword evidence="1" id="KW-0812">Transmembrane</keyword>
<dbReference type="AlphaFoldDB" id="A0A6C0K4K8"/>
<evidence type="ECO:0000256" key="1">
    <source>
        <dbReference type="SAM" id="Phobius"/>
    </source>
</evidence>
<sequence length="105" mass="11290">MSSETPSYIYWVGGGLGAITLASVSAIIMWFAEKKLPTIKTIGRDFILGAILFFLLLQLLPESTMTLVTSILALTEATVPEANSIIDSVSSVVDDIELRVGVPNF</sequence>
<name>A0A6C0K4K8_9ZZZZ</name>
<keyword evidence="1" id="KW-0472">Membrane</keyword>
<reference evidence="2" key="1">
    <citation type="journal article" date="2020" name="Nature">
        <title>Giant virus diversity and host interactions through global metagenomics.</title>
        <authorList>
            <person name="Schulz F."/>
            <person name="Roux S."/>
            <person name="Paez-Espino D."/>
            <person name="Jungbluth S."/>
            <person name="Walsh D.A."/>
            <person name="Denef V.J."/>
            <person name="McMahon K.D."/>
            <person name="Konstantinidis K.T."/>
            <person name="Eloe-Fadrosh E.A."/>
            <person name="Kyrpides N.C."/>
            <person name="Woyke T."/>
        </authorList>
    </citation>
    <scope>NUCLEOTIDE SEQUENCE</scope>
    <source>
        <strain evidence="2">GVMAG-S-1101172-89</strain>
    </source>
</reference>
<feature type="transmembrane region" description="Helical" evidence="1">
    <location>
        <begin position="42"/>
        <end position="60"/>
    </location>
</feature>
<organism evidence="2">
    <name type="scientific">viral metagenome</name>
    <dbReference type="NCBI Taxonomy" id="1070528"/>
    <lineage>
        <taxon>unclassified sequences</taxon>
        <taxon>metagenomes</taxon>
        <taxon>organismal metagenomes</taxon>
    </lineage>
</organism>
<accession>A0A6C0K4K8</accession>
<feature type="transmembrane region" description="Helical" evidence="1">
    <location>
        <begin position="6"/>
        <end position="30"/>
    </location>
</feature>
<proteinExistence type="predicted"/>
<keyword evidence="1" id="KW-1133">Transmembrane helix</keyword>